<dbReference type="PANTHER" id="PTHR21028:SF2">
    <property type="entry name" value="CYTH DOMAIN-CONTAINING PROTEIN"/>
    <property type="match status" value="1"/>
</dbReference>
<organism evidence="2 3">
    <name type="scientific">Halomarina rubra</name>
    <dbReference type="NCBI Taxonomy" id="2071873"/>
    <lineage>
        <taxon>Archaea</taxon>
        <taxon>Methanobacteriati</taxon>
        <taxon>Methanobacteriota</taxon>
        <taxon>Stenosarchaea group</taxon>
        <taxon>Halobacteria</taxon>
        <taxon>Halobacteriales</taxon>
        <taxon>Natronomonadaceae</taxon>
        <taxon>Halomarina</taxon>
    </lineage>
</organism>
<reference evidence="2 3" key="1">
    <citation type="journal article" date="2019" name="Int. J. Syst. Evol. Microbiol.">
        <title>The Global Catalogue of Microorganisms (GCM) 10K type strain sequencing project: providing services to taxonomists for standard genome sequencing and annotation.</title>
        <authorList>
            <consortium name="The Broad Institute Genomics Platform"/>
            <consortium name="The Broad Institute Genome Sequencing Center for Infectious Disease"/>
            <person name="Wu L."/>
            <person name="Ma J."/>
        </authorList>
    </citation>
    <scope>NUCLEOTIDE SEQUENCE [LARGE SCALE GENOMIC DNA]</scope>
    <source>
        <strain evidence="2 3">CGMCC 1.12563</strain>
    </source>
</reference>
<evidence type="ECO:0000313" key="2">
    <source>
        <dbReference type="EMBL" id="MFD1515375.1"/>
    </source>
</evidence>
<dbReference type="Pfam" id="PF01928">
    <property type="entry name" value="CYTH"/>
    <property type="match status" value="1"/>
</dbReference>
<dbReference type="PROSITE" id="PS51707">
    <property type="entry name" value="CYTH"/>
    <property type="match status" value="1"/>
</dbReference>
<dbReference type="CDD" id="cd07890">
    <property type="entry name" value="CYTH-like_AC_IV-like"/>
    <property type="match status" value="1"/>
</dbReference>
<proteinExistence type="predicted"/>
<accession>A0ABD6B0R9</accession>
<dbReference type="NCBIfam" id="TIGR00318">
    <property type="entry name" value="cyaB"/>
    <property type="match status" value="1"/>
</dbReference>
<gene>
    <name evidence="2" type="primary">cyaB</name>
    <name evidence="2" type="ORF">ACFSBT_19015</name>
</gene>
<dbReference type="Gene3D" id="2.40.320.10">
    <property type="entry name" value="Hypothetical Protein Pfu-838710-001"/>
    <property type="match status" value="1"/>
</dbReference>
<comment type="caution">
    <text evidence="2">The sequence shown here is derived from an EMBL/GenBank/DDBJ whole genome shotgun (WGS) entry which is preliminary data.</text>
</comment>
<dbReference type="Proteomes" id="UP001597187">
    <property type="component" value="Unassembled WGS sequence"/>
</dbReference>
<evidence type="ECO:0000313" key="3">
    <source>
        <dbReference type="Proteomes" id="UP001597187"/>
    </source>
</evidence>
<dbReference type="InterPro" id="IPR033469">
    <property type="entry name" value="CYTH-like_dom_sf"/>
</dbReference>
<name>A0ABD6B0R9_9EURY</name>
<dbReference type="InterPro" id="IPR008173">
    <property type="entry name" value="Adenylyl_cyclase_CyaB"/>
</dbReference>
<sequence length="184" mass="20712">MYEVEVKLRAEHAALADRLAALGATHDRTVEQRDTYYDAPHREFAETDEALRIRRVTRLDGPEEPPECRVTYKGPLVDDTTKTRVEHETGVEDGETMGEVLDALGFDPAVTVEKRREQYAFDGVTVVLDDVTGLGQFVEVELESEDVDAARERCFEVVRELGLDPGDGIRTSYLGLLLESDNRR</sequence>
<dbReference type="RefSeq" id="WP_250875295.1">
    <property type="nucleotide sequence ID" value="NZ_JALXFV010000008.1"/>
</dbReference>
<dbReference type="InterPro" id="IPR023577">
    <property type="entry name" value="CYTH_domain"/>
</dbReference>
<dbReference type="AlphaFoldDB" id="A0ABD6B0R9"/>
<protein>
    <submittedName>
        <fullName evidence="2">Class IV adenylate cyclase</fullName>
    </submittedName>
</protein>
<dbReference type="PANTHER" id="PTHR21028">
    <property type="entry name" value="SI:CH211-156B7.4"/>
    <property type="match status" value="1"/>
</dbReference>
<keyword evidence="3" id="KW-1185">Reference proteome</keyword>
<dbReference type="SUPFAM" id="SSF55154">
    <property type="entry name" value="CYTH-like phosphatases"/>
    <property type="match status" value="1"/>
</dbReference>
<dbReference type="EMBL" id="JBHUDC010000008">
    <property type="protein sequence ID" value="MFD1515375.1"/>
    <property type="molecule type" value="Genomic_DNA"/>
</dbReference>
<evidence type="ECO:0000259" key="1">
    <source>
        <dbReference type="PROSITE" id="PS51707"/>
    </source>
</evidence>
<feature type="domain" description="CYTH" evidence="1">
    <location>
        <begin position="1"/>
        <end position="179"/>
    </location>
</feature>
<dbReference type="SMART" id="SM01118">
    <property type="entry name" value="CYTH"/>
    <property type="match status" value="1"/>
</dbReference>